<dbReference type="Proteomes" id="UP000886043">
    <property type="component" value="Unassembled WGS sequence"/>
</dbReference>
<dbReference type="EMBL" id="DRMH01000020">
    <property type="protein sequence ID" value="HFC97253.1"/>
    <property type="molecule type" value="Genomic_DNA"/>
</dbReference>
<dbReference type="InterPro" id="IPR056573">
    <property type="entry name" value="Lectin_L-type_dom"/>
</dbReference>
<dbReference type="PROSITE" id="PS00307">
    <property type="entry name" value="LECTIN_LEGUME_BETA"/>
    <property type="match status" value="1"/>
</dbReference>
<evidence type="ECO:0008006" key="3">
    <source>
        <dbReference type="Google" id="ProtNLM"/>
    </source>
</evidence>
<feature type="transmembrane region" description="Helical" evidence="1">
    <location>
        <begin position="236"/>
        <end position="254"/>
    </location>
</feature>
<dbReference type="Gene3D" id="2.60.120.200">
    <property type="match status" value="1"/>
</dbReference>
<dbReference type="InterPro" id="IPR051136">
    <property type="entry name" value="Intracellular_Lectin-GPT"/>
</dbReference>
<dbReference type="PANTHER" id="PTHR12223">
    <property type="entry name" value="VESICULAR MANNOSE-BINDING LECTIN"/>
    <property type="match status" value="1"/>
</dbReference>
<dbReference type="Pfam" id="PF18483">
    <property type="entry name" value="Lectin_L-type_dom"/>
    <property type="match status" value="1"/>
</dbReference>
<keyword evidence="1" id="KW-0472">Membrane</keyword>
<keyword evidence="1" id="KW-1133">Transmembrane helix</keyword>
<name>A0A7C3CSG9_9BACT</name>
<dbReference type="InterPro" id="IPR013320">
    <property type="entry name" value="ConA-like_dom_sf"/>
</dbReference>
<dbReference type="AlphaFoldDB" id="A0A7C3CSG9"/>
<proteinExistence type="predicted"/>
<evidence type="ECO:0000313" key="2">
    <source>
        <dbReference type="EMBL" id="HFC97253.1"/>
    </source>
</evidence>
<organism evidence="2">
    <name type="scientific">Thermosulfurimonas dismutans</name>
    <dbReference type="NCBI Taxonomy" id="999894"/>
    <lineage>
        <taxon>Bacteria</taxon>
        <taxon>Pseudomonadati</taxon>
        <taxon>Thermodesulfobacteriota</taxon>
        <taxon>Thermodesulfobacteria</taxon>
        <taxon>Thermodesulfobacteriales</taxon>
        <taxon>Thermodesulfobacteriaceae</taxon>
        <taxon>Thermosulfurimonas</taxon>
    </lineage>
</organism>
<comment type="caution">
    <text evidence="2">The sequence shown here is derived from an EMBL/GenBank/DDBJ whole genome shotgun (WGS) entry which is preliminary data.</text>
</comment>
<evidence type="ECO:0000256" key="1">
    <source>
        <dbReference type="SAM" id="Phobius"/>
    </source>
</evidence>
<dbReference type="SUPFAM" id="SSF49899">
    <property type="entry name" value="Concanavalin A-like lectins/glucanases"/>
    <property type="match status" value="1"/>
</dbReference>
<accession>A0A7C3CSG9</accession>
<sequence>MVKKVLGLVFLFLVVGGYVGAFTIVDDFDTDPSSRWSLNGDADWTGYRLVLTPAISNKRGSIWYRQSFDLSRYSRLEAEFDIYLGYYDGADGITFALIDVSNGLDALGGYGGGLGYGGIGNSLAVEFDTFYNSEADTITSDHVGIDLNGQTVLGVVKSLTAASLGDVEDNDWHHVKVEFDLSQKSISVYVDNFLRIDNFIVSDFTPFEAYIGFTGATGGANNLQEVDNFKLELTPVPLPGALGFLGGGLFLLGISRRRKTS</sequence>
<dbReference type="InterPro" id="IPR019825">
    <property type="entry name" value="Lectin_legB_Mn/Ca_BS"/>
</dbReference>
<reference evidence="2" key="1">
    <citation type="journal article" date="2020" name="mSystems">
        <title>Genome- and Community-Level Interaction Insights into Carbon Utilization and Element Cycling Functions of Hydrothermarchaeota in Hydrothermal Sediment.</title>
        <authorList>
            <person name="Zhou Z."/>
            <person name="Liu Y."/>
            <person name="Xu W."/>
            <person name="Pan J."/>
            <person name="Luo Z.H."/>
            <person name="Li M."/>
        </authorList>
    </citation>
    <scope>NUCLEOTIDE SEQUENCE [LARGE SCALE GENOMIC DNA]</scope>
    <source>
        <strain evidence="2">HyVt-483</strain>
    </source>
</reference>
<gene>
    <name evidence="2" type="ORF">ENJ40_02180</name>
</gene>
<protein>
    <recommendedName>
        <fullName evidence="3">Legume lectin domain-containing protein</fullName>
    </recommendedName>
</protein>
<keyword evidence="1" id="KW-0812">Transmembrane</keyword>
<dbReference type="CDD" id="cd01951">
    <property type="entry name" value="lectin_L-type"/>
    <property type="match status" value="1"/>
</dbReference>